<dbReference type="InterPro" id="IPR032675">
    <property type="entry name" value="LRR_dom_sf"/>
</dbReference>
<name>A0ABR2IT05_9PEZI</name>
<dbReference type="Gene3D" id="3.80.10.10">
    <property type="entry name" value="Ribonuclease Inhibitor"/>
    <property type="match status" value="1"/>
</dbReference>
<accession>A0ABR2IT05</accession>
<dbReference type="SUPFAM" id="SSF52047">
    <property type="entry name" value="RNI-like"/>
    <property type="match status" value="1"/>
</dbReference>
<protein>
    <recommendedName>
        <fullName evidence="3">F-box domain-containing protein</fullName>
    </recommendedName>
</protein>
<dbReference type="EMBL" id="JAPCWZ010000004">
    <property type="protein sequence ID" value="KAK8867813.1"/>
    <property type="molecule type" value="Genomic_DNA"/>
</dbReference>
<evidence type="ECO:0000313" key="2">
    <source>
        <dbReference type="Proteomes" id="UP001390339"/>
    </source>
</evidence>
<dbReference type="Proteomes" id="UP001390339">
    <property type="component" value="Unassembled WGS sequence"/>
</dbReference>
<keyword evidence="2" id="KW-1185">Reference proteome</keyword>
<organism evidence="1 2">
    <name type="scientific">Apiospora arundinis</name>
    <dbReference type="NCBI Taxonomy" id="335852"/>
    <lineage>
        <taxon>Eukaryota</taxon>
        <taxon>Fungi</taxon>
        <taxon>Dikarya</taxon>
        <taxon>Ascomycota</taxon>
        <taxon>Pezizomycotina</taxon>
        <taxon>Sordariomycetes</taxon>
        <taxon>Xylariomycetidae</taxon>
        <taxon>Amphisphaeriales</taxon>
        <taxon>Apiosporaceae</taxon>
        <taxon>Apiospora</taxon>
    </lineage>
</organism>
<proteinExistence type="predicted"/>
<reference evidence="1 2" key="1">
    <citation type="journal article" date="2024" name="IMA Fungus">
        <title>Apiospora arundinis, a panoply of carbohydrate-active enzymes and secondary metabolites.</title>
        <authorList>
            <person name="Sorensen T."/>
            <person name="Petersen C."/>
            <person name="Muurmann A.T."/>
            <person name="Christiansen J.V."/>
            <person name="Brundto M.L."/>
            <person name="Overgaard C.K."/>
            <person name="Boysen A.T."/>
            <person name="Wollenberg R.D."/>
            <person name="Larsen T.O."/>
            <person name="Sorensen J.L."/>
            <person name="Nielsen K.L."/>
            <person name="Sondergaard T.E."/>
        </authorList>
    </citation>
    <scope>NUCLEOTIDE SEQUENCE [LARGE SCALE GENOMIC DNA]</scope>
    <source>
        <strain evidence="1 2">AAU 773</strain>
    </source>
</reference>
<gene>
    <name evidence="1" type="ORF">PGQ11_006391</name>
</gene>
<evidence type="ECO:0000313" key="1">
    <source>
        <dbReference type="EMBL" id="KAK8867813.1"/>
    </source>
</evidence>
<evidence type="ECO:0008006" key="3">
    <source>
        <dbReference type="Google" id="ProtNLM"/>
    </source>
</evidence>
<comment type="caution">
    <text evidence="1">The sequence shown here is derived from an EMBL/GenBank/DDBJ whole genome shotgun (WGS) entry which is preliminary data.</text>
</comment>
<sequence length="388" mass="44648">MASRLSAELWQIIFSDVVGAPRNHTRYEHRVQERIKDLLNCCLVCRSWRYEAQRALQTVILITDHAQLQKRLTSRVEGLASVRQIIYSVKWLFHPKRDTDIHGVLDLEMPCLRSLVLREGIRLSDSKHKLRPTELANLAGLRELTIHEHGQTGLWQPLLLSLPRLEHLRLSQVGWTKMMWVHHEHETFALTKPAPFSLKSLEISSCHLSSEPLRWLLAKSAESLCRLSVENLQCEWDTLIHLSQMRAGGLLPNVRHLTFSGPETAHSSYNKHLPTKVTEPLTRWGGIETTYIRAGDAKMRAAIINGIAAVSPPPIIELDASRMQFQDLKAVFRVRKTKLQSETVLRLITKWDYDNSWEYWADEYVEDAQDIAQNNGVILEIDKVSHYT</sequence>